<gene>
    <name evidence="14" type="ORF">ENH87_06800</name>
</gene>
<dbReference type="Gene3D" id="2.60.120.430">
    <property type="entry name" value="Galactose-binding lectin"/>
    <property type="match status" value="1"/>
</dbReference>
<dbReference type="GO" id="GO:0016020">
    <property type="term" value="C:membrane"/>
    <property type="evidence" value="ECO:0007669"/>
    <property type="project" value="TreeGrafter"/>
</dbReference>
<evidence type="ECO:0000256" key="9">
    <source>
        <dbReference type="ARBA" id="ARBA00023277"/>
    </source>
</evidence>
<keyword evidence="3" id="KW-0812">Transmembrane</keyword>
<name>A0A831VN74_9FLAO</name>
<dbReference type="GO" id="GO:0030246">
    <property type="term" value="F:carbohydrate binding"/>
    <property type="evidence" value="ECO:0007669"/>
    <property type="project" value="InterPro"/>
</dbReference>
<feature type="region of interest" description="Disordered" evidence="10">
    <location>
        <begin position="31"/>
        <end position="58"/>
    </location>
</feature>
<keyword evidence="9" id="KW-0119">Carbohydrate metabolism</keyword>
<evidence type="ECO:0000256" key="7">
    <source>
        <dbReference type="ARBA" id="ARBA00023136"/>
    </source>
</evidence>
<keyword evidence="6" id="KW-1133">Transmembrane helix</keyword>
<protein>
    <submittedName>
        <fullName evidence="14">Uncharacterized protein</fullName>
    </submittedName>
</protein>
<dbReference type="InterPro" id="IPR013783">
    <property type="entry name" value="Ig-like_fold"/>
</dbReference>
<dbReference type="PROSITE" id="PS51257">
    <property type="entry name" value="PROKAR_LIPOPROTEIN"/>
    <property type="match status" value="1"/>
</dbReference>
<dbReference type="InterPro" id="IPR008964">
    <property type="entry name" value="Invasin/intimin_cell_adhesion"/>
</dbReference>
<dbReference type="InterPro" id="IPR015217">
    <property type="entry name" value="Invasin_dom_3"/>
</dbReference>
<dbReference type="AlphaFoldDB" id="A0A831VN74"/>
<feature type="domain" description="Malectin" evidence="13">
    <location>
        <begin position="171"/>
        <end position="328"/>
    </location>
</feature>
<comment type="subcellular location">
    <subcellularLocation>
        <location evidence="1">Endoplasmic reticulum membrane</location>
        <topology evidence="1">Single-pass type I membrane protein</topology>
    </subcellularLocation>
</comment>
<keyword evidence="8" id="KW-0325">Glycoprotein</keyword>
<dbReference type="SUPFAM" id="SSF49785">
    <property type="entry name" value="Galactose-binding domain-like"/>
    <property type="match status" value="1"/>
</dbReference>
<dbReference type="SUPFAM" id="SSF49373">
    <property type="entry name" value="Invasin/intimin cell-adhesion fragments"/>
    <property type="match status" value="1"/>
</dbReference>
<dbReference type="InterPro" id="IPR021720">
    <property type="entry name" value="Malectin_dom"/>
</dbReference>
<comment type="similarity">
    <text evidence="2">Belongs to the malectin family.</text>
</comment>
<accession>A0A831VN74</accession>
<evidence type="ECO:0000256" key="8">
    <source>
        <dbReference type="ARBA" id="ARBA00023180"/>
    </source>
</evidence>
<keyword evidence="7" id="KW-0472">Membrane</keyword>
<feature type="domain" description="Invasin" evidence="12">
    <location>
        <begin position="59"/>
        <end position="151"/>
    </location>
</feature>
<evidence type="ECO:0000259" key="12">
    <source>
        <dbReference type="Pfam" id="PF09134"/>
    </source>
</evidence>
<comment type="caution">
    <text evidence="14">The sequence shown here is derived from an EMBL/GenBank/DDBJ whole genome shotgun (WGS) entry which is preliminary data.</text>
</comment>
<dbReference type="EMBL" id="DRGL01000024">
    <property type="protein sequence ID" value="HEA20611.1"/>
    <property type="molecule type" value="Genomic_DNA"/>
</dbReference>
<evidence type="ECO:0000259" key="13">
    <source>
        <dbReference type="Pfam" id="PF11721"/>
    </source>
</evidence>
<dbReference type="InterPro" id="IPR039155">
    <property type="entry name" value="MLEC"/>
</dbReference>
<dbReference type="Pfam" id="PF09134">
    <property type="entry name" value="Invasin_D3"/>
    <property type="match status" value="1"/>
</dbReference>
<dbReference type="Proteomes" id="UP000886191">
    <property type="component" value="Unassembled WGS sequence"/>
</dbReference>
<feature type="chain" id="PRO_5033059416" evidence="11">
    <location>
        <begin position="24"/>
        <end position="338"/>
    </location>
</feature>
<evidence type="ECO:0000256" key="10">
    <source>
        <dbReference type="SAM" id="MobiDB-lite"/>
    </source>
</evidence>
<feature type="compositionally biased region" description="Low complexity" evidence="10">
    <location>
        <begin position="39"/>
        <end position="58"/>
    </location>
</feature>
<proteinExistence type="inferred from homology"/>
<evidence type="ECO:0000256" key="1">
    <source>
        <dbReference type="ARBA" id="ARBA00004115"/>
    </source>
</evidence>
<evidence type="ECO:0000256" key="5">
    <source>
        <dbReference type="ARBA" id="ARBA00022824"/>
    </source>
</evidence>
<keyword evidence="5" id="KW-0256">Endoplasmic reticulum</keyword>
<reference evidence="14" key="1">
    <citation type="journal article" date="2020" name="mSystems">
        <title>Genome- and Community-Level Interaction Insights into Carbon Utilization and Element Cycling Functions of Hydrothermarchaeota in Hydrothermal Sediment.</title>
        <authorList>
            <person name="Zhou Z."/>
            <person name="Liu Y."/>
            <person name="Xu W."/>
            <person name="Pan J."/>
            <person name="Luo Z.H."/>
            <person name="Li M."/>
        </authorList>
    </citation>
    <scope>NUCLEOTIDE SEQUENCE [LARGE SCALE GENOMIC DNA]</scope>
    <source>
        <strain evidence="14">HyVt-345</strain>
    </source>
</reference>
<feature type="signal peptide" evidence="11">
    <location>
        <begin position="1"/>
        <end position="23"/>
    </location>
</feature>
<evidence type="ECO:0000313" key="14">
    <source>
        <dbReference type="EMBL" id="HEA20611.1"/>
    </source>
</evidence>
<dbReference type="Gene3D" id="2.60.40.10">
    <property type="entry name" value="Immunoglobulins"/>
    <property type="match status" value="1"/>
</dbReference>
<evidence type="ECO:0000256" key="6">
    <source>
        <dbReference type="ARBA" id="ARBA00022989"/>
    </source>
</evidence>
<dbReference type="PANTHER" id="PTHR13460">
    <property type="match status" value="1"/>
</dbReference>
<evidence type="ECO:0000256" key="3">
    <source>
        <dbReference type="ARBA" id="ARBA00022692"/>
    </source>
</evidence>
<sequence length="338" mass="36196">MKFNLLKRYFLFAAMIASCVVLPIACSSDDGDPVEPEVIDPTPTEPTEPAAAPDPTNENTTILATAATLVENVSTSTVTVQLADANGKKLKASGGTVALNATGSAVISEITDNGDGTYTATITNDEEQNVLVSGSLDGTDITSTANITFNPDGSNPAQEVTQSTVPLGPSLIRINSGGPEVTYGDITFLADQYFDEENTVAYSNPFVTEIAETDMQDIYLTERITKDGTDIRGPFSYNIPVTNGTYSVRLYFAEIYWGVQNPQGFEGDEGRRIFNTTIEDVEVFTGYDLVKDINPAIADQRMYDIEVTDGILTITFEASVNKPKISAIEVLGTGTVGM</sequence>
<evidence type="ECO:0000256" key="2">
    <source>
        <dbReference type="ARBA" id="ARBA00009141"/>
    </source>
</evidence>
<dbReference type="InterPro" id="IPR008979">
    <property type="entry name" value="Galactose-bd-like_sf"/>
</dbReference>
<dbReference type="Pfam" id="PF11721">
    <property type="entry name" value="Malectin"/>
    <property type="match status" value="1"/>
</dbReference>
<evidence type="ECO:0000256" key="11">
    <source>
        <dbReference type="SAM" id="SignalP"/>
    </source>
</evidence>
<keyword evidence="4 11" id="KW-0732">Signal</keyword>
<organism evidence="14">
    <name type="scientific">Pricia antarctica</name>
    <dbReference type="NCBI Taxonomy" id="641691"/>
    <lineage>
        <taxon>Bacteria</taxon>
        <taxon>Pseudomonadati</taxon>
        <taxon>Bacteroidota</taxon>
        <taxon>Flavobacteriia</taxon>
        <taxon>Flavobacteriales</taxon>
        <taxon>Flavobacteriaceae</taxon>
        <taxon>Pricia</taxon>
    </lineage>
</organism>
<dbReference type="PANTHER" id="PTHR13460:SF0">
    <property type="entry name" value="MALECTIN"/>
    <property type="match status" value="1"/>
</dbReference>
<evidence type="ECO:0000256" key="4">
    <source>
        <dbReference type="ARBA" id="ARBA00022729"/>
    </source>
</evidence>